<gene>
    <name evidence="2" type="ORF">DFR76_1062</name>
</gene>
<dbReference type="SUPFAM" id="SSF48452">
    <property type="entry name" value="TPR-like"/>
    <property type="match status" value="1"/>
</dbReference>
<dbReference type="Gene3D" id="1.25.40.10">
    <property type="entry name" value="Tetratricopeptide repeat domain"/>
    <property type="match status" value="1"/>
</dbReference>
<dbReference type="SUPFAM" id="SSF52540">
    <property type="entry name" value="P-loop containing nucleoside triphosphate hydrolases"/>
    <property type="match status" value="1"/>
</dbReference>
<dbReference type="PANTHER" id="PTHR47691">
    <property type="entry name" value="REGULATOR-RELATED"/>
    <property type="match status" value="1"/>
</dbReference>
<dbReference type="CDD" id="cd06170">
    <property type="entry name" value="LuxR_C_like"/>
    <property type="match status" value="1"/>
</dbReference>
<dbReference type="STRING" id="1210086.GCA_001613105_03365"/>
<dbReference type="Gene3D" id="3.40.50.300">
    <property type="entry name" value="P-loop containing nucleotide triphosphate hydrolases"/>
    <property type="match status" value="1"/>
</dbReference>
<dbReference type="InterPro" id="IPR011990">
    <property type="entry name" value="TPR-like_helical_dom_sf"/>
</dbReference>
<dbReference type="PRINTS" id="PR00038">
    <property type="entry name" value="HTHLUXR"/>
</dbReference>
<proteinExistence type="predicted"/>
<dbReference type="GO" id="GO:0006355">
    <property type="term" value="P:regulation of DNA-templated transcription"/>
    <property type="evidence" value="ECO:0007669"/>
    <property type="project" value="InterPro"/>
</dbReference>
<reference evidence="2 3" key="1">
    <citation type="submission" date="2018-07" db="EMBL/GenBank/DDBJ databases">
        <title>Genomic Encyclopedia of Type Strains, Phase IV (KMG-IV): sequencing the most valuable type-strain genomes for metagenomic binning, comparative biology and taxonomic classification.</title>
        <authorList>
            <person name="Goeker M."/>
        </authorList>
    </citation>
    <scope>NUCLEOTIDE SEQUENCE [LARGE SCALE GENOMIC DNA]</scope>
    <source>
        <strain evidence="2 3">DSM 44290</strain>
    </source>
</reference>
<dbReference type="InterPro" id="IPR041664">
    <property type="entry name" value="AAA_16"/>
</dbReference>
<dbReference type="Pfam" id="PF00196">
    <property type="entry name" value="GerE"/>
    <property type="match status" value="1"/>
</dbReference>
<keyword evidence="3" id="KW-1185">Reference proteome</keyword>
<dbReference type="Proteomes" id="UP000254869">
    <property type="component" value="Unassembled WGS sequence"/>
</dbReference>
<dbReference type="SMART" id="SM00421">
    <property type="entry name" value="HTH_LUXR"/>
    <property type="match status" value="1"/>
</dbReference>
<comment type="caution">
    <text evidence="2">The sequence shown here is derived from an EMBL/GenBank/DDBJ whole genome shotgun (WGS) entry which is preliminary data.</text>
</comment>
<dbReference type="RefSeq" id="WP_147287965.1">
    <property type="nucleotide sequence ID" value="NZ_QQBC01000006.1"/>
</dbReference>
<dbReference type="Pfam" id="PF25872">
    <property type="entry name" value="HTH_77"/>
    <property type="match status" value="1"/>
</dbReference>
<dbReference type="PROSITE" id="PS50043">
    <property type="entry name" value="HTH_LUXR_2"/>
    <property type="match status" value="1"/>
</dbReference>
<dbReference type="AlphaFoldDB" id="A0A370I733"/>
<dbReference type="InterPro" id="IPR027417">
    <property type="entry name" value="P-loop_NTPase"/>
</dbReference>
<dbReference type="Pfam" id="PF13191">
    <property type="entry name" value="AAA_16"/>
    <property type="match status" value="1"/>
</dbReference>
<dbReference type="PRINTS" id="PR00364">
    <property type="entry name" value="DISEASERSIST"/>
</dbReference>
<dbReference type="EMBL" id="QQBC01000006">
    <property type="protein sequence ID" value="RDI65134.1"/>
    <property type="molecule type" value="Genomic_DNA"/>
</dbReference>
<dbReference type="InterPro" id="IPR000792">
    <property type="entry name" value="Tscrpt_reg_LuxR_C"/>
</dbReference>
<feature type="domain" description="HTH luxR-type" evidence="1">
    <location>
        <begin position="687"/>
        <end position="752"/>
    </location>
</feature>
<dbReference type="InterPro" id="IPR036388">
    <property type="entry name" value="WH-like_DNA-bd_sf"/>
</dbReference>
<organism evidence="2 3">
    <name type="scientific">Nocardia pseudobrasiliensis</name>
    <dbReference type="NCBI Taxonomy" id="45979"/>
    <lineage>
        <taxon>Bacteria</taxon>
        <taxon>Bacillati</taxon>
        <taxon>Actinomycetota</taxon>
        <taxon>Actinomycetes</taxon>
        <taxon>Mycobacteriales</taxon>
        <taxon>Nocardiaceae</taxon>
        <taxon>Nocardia</taxon>
    </lineage>
</organism>
<name>A0A370I733_9NOCA</name>
<protein>
    <submittedName>
        <fullName evidence="2">AAA domain-containing protein</fullName>
    </submittedName>
</protein>
<evidence type="ECO:0000313" key="2">
    <source>
        <dbReference type="EMBL" id="RDI65134.1"/>
    </source>
</evidence>
<evidence type="ECO:0000259" key="1">
    <source>
        <dbReference type="PROSITE" id="PS50043"/>
    </source>
</evidence>
<sequence length="771" mass="84408">MLSSTCLQWPGAGDIDSFRHPALVERDREVEEIRNLVEDPRVRLLTLTGPAGVGKSRLAQEALSHSRSAAARSIAVDLADIADPEDAWRCVLAAFGERFDDGYQIAGPTMILDALQAAIGSSRTVLLLDNCDPVARKIAREVSLLLRRCPNLLLVATSRVVLNLQREYVLSVRPLRTRSDSGPSRPALSAATQLLLAGIDSSYRGSAANLLVLDEIAHEVDGVPLALELAAVTINRIGPAAALRLIRTGAGMTPLPYADIPARHRCTDDAVAWGLRDLDARALDVLLHLSLCESAVDPDTLATLAGLDESVGGATTLTPLIEHSLLRRVVSDAGSPSYELIGIVRAYCRRLLESDRVRRERIRREHVDRWHELARRMAHDLARPDLRETALTLAERHVGDFRATVAGLIEMGQPQRAVELAASLEEVWIRFGRFTAIESLLTDHLGDRSNPESMSGALELLGDWALRTGRPQRAIDMFTRAATEYRRRADAESEHRIAARLGLAHLEDGRPDLAGEQLLFARDHGAELGEVADIYLTALALPEPAGQSDGDHSRLWERIERLDPRDRLRAYNTLARGQLGAETAHRALELFRRVLRMPEIEGHTLETLTALDGCAAAYGCAGEKFGELAALLFGSVHRIRSAHTIPMPEDIGDDEIEAARLIRPETNRDLPDIVSCALSGPHIPACSASPLDALTKRQRQIALLVADGLTNRMIASRLGIAEWTVINHLRQVMAKLNCPSRLHVALVVKGDKDLPLPDAKSSVSSNLRQIH</sequence>
<accession>A0A370I733</accession>
<dbReference type="Gene3D" id="1.10.10.10">
    <property type="entry name" value="Winged helix-like DNA-binding domain superfamily/Winged helix DNA-binding domain"/>
    <property type="match status" value="1"/>
</dbReference>
<dbReference type="InterPro" id="IPR016032">
    <property type="entry name" value="Sig_transdc_resp-reg_C-effctor"/>
</dbReference>
<dbReference type="SUPFAM" id="SSF46894">
    <property type="entry name" value="C-terminal effector domain of the bipartite response regulators"/>
    <property type="match status" value="1"/>
</dbReference>
<dbReference type="PANTHER" id="PTHR47691:SF3">
    <property type="entry name" value="HTH-TYPE TRANSCRIPTIONAL REGULATOR RV0890C-RELATED"/>
    <property type="match status" value="1"/>
</dbReference>
<evidence type="ECO:0000313" key="3">
    <source>
        <dbReference type="Proteomes" id="UP000254869"/>
    </source>
</evidence>
<dbReference type="InterPro" id="IPR058852">
    <property type="entry name" value="HTH_77"/>
</dbReference>
<dbReference type="GO" id="GO:0003677">
    <property type="term" value="F:DNA binding"/>
    <property type="evidence" value="ECO:0007669"/>
    <property type="project" value="InterPro"/>
</dbReference>